<feature type="transmembrane region" description="Helical" evidence="2">
    <location>
        <begin position="267"/>
        <end position="286"/>
    </location>
</feature>
<evidence type="ECO:0000313" key="3">
    <source>
        <dbReference type="EMBL" id="KAF2836605.1"/>
    </source>
</evidence>
<feature type="region of interest" description="Disordered" evidence="1">
    <location>
        <begin position="331"/>
        <end position="351"/>
    </location>
</feature>
<proteinExistence type="predicted"/>
<evidence type="ECO:0000256" key="1">
    <source>
        <dbReference type="SAM" id="MobiDB-lite"/>
    </source>
</evidence>
<protein>
    <recommendedName>
        <fullName evidence="5">Microtubule associated protein</fullName>
    </recommendedName>
</protein>
<feature type="transmembrane region" description="Helical" evidence="2">
    <location>
        <begin position="172"/>
        <end position="196"/>
    </location>
</feature>
<feature type="transmembrane region" description="Helical" evidence="2">
    <location>
        <begin position="76"/>
        <end position="96"/>
    </location>
</feature>
<dbReference type="EMBL" id="MU006103">
    <property type="protein sequence ID" value="KAF2836605.1"/>
    <property type="molecule type" value="Genomic_DNA"/>
</dbReference>
<accession>A0A9P4S645</accession>
<gene>
    <name evidence="3" type="ORF">M501DRAFT_1040784</name>
</gene>
<dbReference type="Proteomes" id="UP000799429">
    <property type="component" value="Unassembled WGS sequence"/>
</dbReference>
<name>A0A9P4S645_9PEZI</name>
<evidence type="ECO:0000256" key="2">
    <source>
        <dbReference type="SAM" id="Phobius"/>
    </source>
</evidence>
<dbReference type="AlphaFoldDB" id="A0A9P4S645"/>
<comment type="caution">
    <text evidence="3">The sequence shown here is derived from an EMBL/GenBank/DDBJ whole genome shotgun (WGS) entry which is preliminary data.</text>
</comment>
<evidence type="ECO:0008006" key="5">
    <source>
        <dbReference type="Google" id="ProtNLM"/>
    </source>
</evidence>
<organism evidence="3 4">
    <name type="scientific">Patellaria atrata CBS 101060</name>
    <dbReference type="NCBI Taxonomy" id="1346257"/>
    <lineage>
        <taxon>Eukaryota</taxon>
        <taxon>Fungi</taxon>
        <taxon>Dikarya</taxon>
        <taxon>Ascomycota</taxon>
        <taxon>Pezizomycotina</taxon>
        <taxon>Dothideomycetes</taxon>
        <taxon>Dothideomycetes incertae sedis</taxon>
        <taxon>Patellariales</taxon>
        <taxon>Patellariaceae</taxon>
        <taxon>Patellaria</taxon>
    </lineage>
</organism>
<keyword evidence="4" id="KW-1185">Reference proteome</keyword>
<keyword evidence="2" id="KW-1133">Transmembrane helix</keyword>
<feature type="transmembrane region" description="Helical" evidence="2">
    <location>
        <begin position="21"/>
        <end position="39"/>
    </location>
</feature>
<keyword evidence="2" id="KW-0812">Transmembrane</keyword>
<dbReference type="Pfam" id="PF10067">
    <property type="entry name" value="DUF2306"/>
    <property type="match status" value="1"/>
</dbReference>
<evidence type="ECO:0000313" key="4">
    <source>
        <dbReference type="Proteomes" id="UP000799429"/>
    </source>
</evidence>
<feature type="compositionally biased region" description="Basic and acidic residues" evidence="1">
    <location>
        <begin position="331"/>
        <end position="342"/>
    </location>
</feature>
<dbReference type="OrthoDB" id="193478at2759"/>
<sequence length="367" mass="40614">MSSIIQIGKKVTSPLGFQKGYNVILFIIFGGALMGFALARFQFLSFKGVFCKPLSTLGAAPGECYWYKQDLYKAGILLHLGCMLPASFLAAFQFVPSIRHHLLIFHRMNGYIIILLTLVGNAGAIIIARHVFGGTVATQTLVGTLFLMSTFGILNAYYNIKCLQIDQHRAWMLRTFAWMGSIITARVILITMIHAISSLPAGYNFYDNRSCDELISIAGPDPVYAFYPECVPGFSNSTTAGRVILRATWNSDNPFEKVAVAGLSFPATVWLSLALHVLGIELYLAFTPREGQRLRQISYERQLARGMKNPGSAGLVPEKFADADPWVPKLEDREIQKNKESSSRSSGDDFANIERSITDSVRIYATA</sequence>
<keyword evidence="2" id="KW-0472">Membrane</keyword>
<feature type="transmembrane region" description="Helical" evidence="2">
    <location>
        <begin position="108"/>
        <end position="128"/>
    </location>
</feature>
<dbReference type="InterPro" id="IPR018750">
    <property type="entry name" value="DUF2306_membrane"/>
</dbReference>
<reference evidence="3" key="1">
    <citation type="journal article" date="2020" name="Stud. Mycol.">
        <title>101 Dothideomycetes genomes: a test case for predicting lifestyles and emergence of pathogens.</title>
        <authorList>
            <person name="Haridas S."/>
            <person name="Albert R."/>
            <person name="Binder M."/>
            <person name="Bloem J."/>
            <person name="Labutti K."/>
            <person name="Salamov A."/>
            <person name="Andreopoulos B."/>
            <person name="Baker S."/>
            <person name="Barry K."/>
            <person name="Bills G."/>
            <person name="Bluhm B."/>
            <person name="Cannon C."/>
            <person name="Castanera R."/>
            <person name="Culley D."/>
            <person name="Daum C."/>
            <person name="Ezra D."/>
            <person name="Gonzalez J."/>
            <person name="Henrissat B."/>
            <person name="Kuo A."/>
            <person name="Liang C."/>
            <person name="Lipzen A."/>
            <person name="Lutzoni F."/>
            <person name="Magnuson J."/>
            <person name="Mondo S."/>
            <person name="Nolan M."/>
            <person name="Ohm R."/>
            <person name="Pangilinan J."/>
            <person name="Park H.-J."/>
            <person name="Ramirez L."/>
            <person name="Alfaro M."/>
            <person name="Sun H."/>
            <person name="Tritt A."/>
            <person name="Yoshinaga Y."/>
            <person name="Zwiers L.-H."/>
            <person name="Turgeon B."/>
            <person name="Goodwin S."/>
            <person name="Spatafora J."/>
            <person name="Crous P."/>
            <person name="Grigoriev I."/>
        </authorList>
    </citation>
    <scope>NUCLEOTIDE SEQUENCE</scope>
    <source>
        <strain evidence="3">CBS 101060</strain>
    </source>
</reference>
<feature type="transmembrane region" description="Helical" evidence="2">
    <location>
        <begin position="140"/>
        <end position="160"/>
    </location>
</feature>